<protein>
    <submittedName>
        <fullName evidence="2">Uncharacterized protein</fullName>
    </submittedName>
</protein>
<accession>A0ABP7J3C8</accession>
<evidence type="ECO:0000256" key="1">
    <source>
        <dbReference type="SAM" id="MobiDB-lite"/>
    </source>
</evidence>
<feature type="region of interest" description="Disordered" evidence="1">
    <location>
        <begin position="1"/>
        <end position="111"/>
    </location>
</feature>
<dbReference type="Proteomes" id="UP001500888">
    <property type="component" value="Unassembled WGS sequence"/>
</dbReference>
<sequence>MPGKRKERKERELAVPGSPVGPSTRRRNMGRAYGRAAGGGIRRTPDLASPARRTRRADHLPWNGTGPTGRATDREDGTGPIGQATDRETAPDPSVRPPTMRAVAGPAGGSL</sequence>
<organism evidence="2 3">
    <name type="scientific">Sphaerisporangium flaviroseum</name>
    <dbReference type="NCBI Taxonomy" id="509199"/>
    <lineage>
        <taxon>Bacteria</taxon>
        <taxon>Bacillati</taxon>
        <taxon>Actinomycetota</taxon>
        <taxon>Actinomycetes</taxon>
        <taxon>Streptosporangiales</taxon>
        <taxon>Streptosporangiaceae</taxon>
        <taxon>Sphaerisporangium</taxon>
    </lineage>
</organism>
<gene>
    <name evidence="2" type="ORF">GCM10022226_62920</name>
</gene>
<evidence type="ECO:0000313" key="3">
    <source>
        <dbReference type="Proteomes" id="UP001500888"/>
    </source>
</evidence>
<dbReference type="EMBL" id="BAAAZR010000032">
    <property type="protein sequence ID" value="GAA3833039.1"/>
    <property type="molecule type" value="Genomic_DNA"/>
</dbReference>
<keyword evidence="3" id="KW-1185">Reference proteome</keyword>
<reference evidence="3" key="1">
    <citation type="journal article" date="2019" name="Int. J. Syst. Evol. Microbiol.">
        <title>The Global Catalogue of Microorganisms (GCM) 10K type strain sequencing project: providing services to taxonomists for standard genome sequencing and annotation.</title>
        <authorList>
            <consortium name="The Broad Institute Genomics Platform"/>
            <consortium name="The Broad Institute Genome Sequencing Center for Infectious Disease"/>
            <person name="Wu L."/>
            <person name="Ma J."/>
        </authorList>
    </citation>
    <scope>NUCLEOTIDE SEQUENCE [LARGE SCALE GENOMIC DNA]</scope>
    <source>
        <strain evidence="3">JCM 16908</strain>
    </source>
</reference>
<proteinExistence type="predicted"/>
<evidence type="ECO:0000313" key="2">
    <source>
        <dbReference type="EMBL" id="GAA3833039.1"/>
    </source>
</evidence>
<comment type="caution">
    <text evidence="2">The sequence shown here is derived from an EMBL/GenBank/DDBJ whole genome shotgun (WGS) entry which is preliminary data.</text>
</comment>
<name>A0ABP7J3C8_9ACTN</name>